<dbReference type="InterPro" id="IPR018534">
    <property type="entry name" value="Tet_reg_excision_RteC"/>
</dbReference>
<protein>
    <submittedName>
        <fullName evidence="1">RteC domain-containing protein</fullName>
    </submittedName>
</protein>
<dbReference type="EMBL" id="JBHSGN010000050">
    <property type="protein sequence ID" value="MFC4673270.1"/>
    <property type="molecule type" value="Genomic_DNA"/>
</dbReference>
<dbReference type="Proteomes" id="UP001596023">
    <property type="component" value="Unassembled WGS sequence"/>
</dbReference>
<dbReference type="Pfam" id="PF09357">
    <property type="entry name" value="RteC"/>
    <property type="match status" value="1"/>
</dbReference>
<evidence type="ECO:0000313" key="1">
    <source>
        <dbReference type="EMBL" id="MFC4673270.1"/>
    </source>
</evidence>
<proteinExistence type="predicted"/>
<accession>A0ABV9KSU1</accession>
<sequence>MYPYRKKQLNANRGKNEIFDYIAKAIQMLDCVINWARTENGSIPQKKNSKKHSKYRWTADISNLVELAYAILEAECVNNGDAEVIAFVEFLGETFNIKIERCSDFYYKMRTKSGSRTAFLQKLIKALEARMDRDDEKNNLK</sequence>
<reference evidence="2" key="1">
    <citation type="journal article" date="2019" name="Int. J. Syst. Evol. Microbiol.">
        <title>The Global Catalogue of Microorganisms (GCM) 10K type strain sequencing project: providing services to taxonomists for standard genome sequencing and annotation.</title>
        <authorList>
            <consortium name="The Broad Institute Genomics Platform"/>
            <consortium name="The Broad Institute Genome Sequencing Center for Infectious Disease"/>
            <person name="Wu L."/>
            <person name="Ma J."/>
        </authorList>
    </citation>
    <scope>NUCLEOTIDE SEQUENCE [LARGE SCALE GENOMIC DNA]</scope>
    <source>
        <strain evidence="2">CCUG 66188</strain>
    </source>
</reference>
<evidence type="ECO:0000313" key="2">
    <source>
        <dbReference type="Proteomes" id="UP001596023"/>
    </source>
</evidence>
<comment type="caution">
    <text evidence="1">The sequence shown here is derived from an EMBL/GenBank/DDBJ whole genome shotgun (WGS) entry which is preliminary data.</text>
</comment>
<dbReference type="RefSeq" id="WP_379994509.1">
    <property type="nucleotide sequence ID" value="NZ_JBHSGN010000050.1"/>
</dbReference>
<keyword evidence="2" id="KW-1185">Reference proteome</keyword>
<name>A0ABV9KSU1_9BACT</name>
<gene>
    <name evidence="1" type="ORF">ACFO6W_06170</name>
</gene>
<organism evidence="1 2">
    <name type="scientific">Dysgonomonas termitidis</name>
    <dbReference type="NCBI Taxonomy" id="1516126"/>
    <lineage>
        <taxon>Bacteria</taxon>
        <taxon>Pseudomonadati</taxon>
        <taxon>Bacteroidota</taxon>
        <taxon>Bacteroidia</taxon>
        <taxon>Bacteroidales</taxon>
        <taxon>Dysgonomonadaceae</taxon>
        <taxon>Dysgonomonas</taxon>
    </lineage>
</organism>